<organism evidence="2">
    <name type="scientific">Noctiluca scintillans</name>
    <name type="common">Sea sparkle</name>
    <name type="synonym">Red tide dinoflagellate</name>
    <dbReference type="NCBI Taxonomy" id="2966"/>
    <lineage>
        <taxon>Eukaryota</taxon>
        <taxon>Sar</taxon>
        <taxon>Alveolata</taxon>
        <taxon>Dinophyceae</taxon>
        <taxon>Noctilucales</taxon>
        <taxon>Noctilucaceae</taxon>
        <taxon>Noctiluca</taxon>
    </lineage>
</organism>
<dbReference type="InterPro" id="IPR021941">
    <property type="entry name" value="DUF3556_TM"/>
</dbReference>
<dbReference type="AlphaFoldDB" id="A0A7S1F8C7"/>
<dbReference type="EMBL" id="HBFQ01033170">
    <property type="protein sequence ID" value="CAD8848973.1"/>
    <property type="molecule type" value="Transcribed_RNA"/>
</dbReference>
<dbReference type="Pfam" id="PF12077">
    <property type="entry name" value="DUF3556"/>
    <property type="match status" value="1"/>
</dbReference>
<name>A0A7S1F8C7_NOCSC</name>
<reference evidence="2" key="1">
    <citation type="submission" date="2021-01" db="EMBL/GenBank/DDBJ databases">
        <authorList>
            <person name="Corre E."/>
            <person name="Pelletier E."/>
            <person name="Niang G."/>
            <person name="Scheremetjew M."/>
            <person name="Finn R."/>
            <person name="Kale V."/>
            <person name="Holt S."/>
            <person name="Cochrane G."/>
            <person name="Meng A."/>
            <person name="Brown T."/>
            <person name="Cohen L."/>
        </authorList>
    </citation>
    <scope>NUCLEOTIDE SEQUENCE</scope>
</reference>
<keyword evidence="1" id="KW-0812">Transmembrane</keyword>
<proteinExistence type="predicted"/>
<gene>
    <name evidence="2" type="ORF">NSCI0253_LOCUS23323</name>
</gene>
<keyword evidence="1" id="KW-0472">Membrane</keyword>
<protein>
    <submittedName>
        <fullName evidence="2">Uncharacterized protein</fullName>
    </submittedName>
</protein>
<accession>A0A7S1F8C7</accession>
<keyword evidence="1" id="KW-1133">Transmembrane helix</keyword>
<sequence>MGAADPLQPTFTQSEYLKASFGGRMTLLAKSWAHQGLGLPRVILVFYLLKMLVYVWVWTRFCRFIPGLVATPSVGTIGDFWLHPLAFQKAVLWSIMFESLGLGCASGPLSGRNWPLFGLHIHALWPGSYKYPLFYPVLGNKRGLLDVTLYFLLQASLLRALLSPAHSLELLIPVVALLVVAGVLDKTIMLAARGEHYWSMTMCIVLSLLTGGNDDVWVAGCKIVQCSLWFWAGASKLNPHFAYAVMNMTTNHPFMPKFVRRAVVRGENDIRPSLVCKLLAHGALLFEVGTALAFNFLPDVATVPTAVLTVVFHTHILLNVPAAVPLEWNLMVMYGVRFLFVQYQHVVPCVVLPQHPGLAVFVALMGFLIPLVGNLKPGWVSFLFAMRYYAGNWCWSLFVFDDYAHVIEIGKRAKTVFAFDAQKQIEDMGTTPEVALMLGNIGTVVGALHLNMRWLQLVIPKHIPEEKLKMSTPVLDGMLVGGLLGWSFGDAHLAQHALYDALQELMQFKAGQCLVFHGEGQPLFGNTHHYQVFDLGKSTSVPLEEGDIPTAKLLSLQPWGPTKAD</sequence>
<feature type="transmembrane region" description="Helical" evidence="1">
    <location>
        <begin position="38"/>
        <end position="57"/>
    </location>
</feature>
<evidence type="ECO:0000256" key="1">
    <source>
        <dbReference type="SAM" id="Phobius"/>
    </source>
</evidence>
<evidence type="ECO:0000313" key="2">
    <source>
        <dbReference type="EMBL" id="CAD8848973.1"/>
    </source>
</evidence>